<dbReference type="Proteomes" id="UP000263486">
    <property type="component" value="Unassembled WGS sequence"/>
</dbReference>
<gene>
    <name evidence="18" type="ORF">DYH56_02655</name>
</gene>
<sequence length="184" mass="20704">MGKIIYITGGARSGKSTLAENIALNNYKTRTYLATAIPYDDEMVDRIDKHLIQRGQNWETVEGYKDISKLLEGKMGSDVVLLDCLTNMVSNLLLDNHVDWDMVTPSEVNEMEAKIILEIDNLLACINSHRGDFIIVSNELGMGLVPPYPLGRYFRDISGRINQRIAEKSHEAYMVVSGLKVKLK</sequence>
<evidence type="ECO:0000256" key="7">
    <source>
        <dbReference type="ARBA" id="ARBA00007490"/>
    </source>
</evidence>
<keyword evidence="18" id="KW-0548">Nucleotidyltransferase</keyword>
<dbReference type="EC" id="2.7.1.156" evidence="8"/>
<proteinExistence type="inferred from homology"/>
<comment type="similarity">
    <text evidence="7">Belongs to the CobU/CobP family.</text>
</comment>
<dbReference type="GO" id="GO:0043752">
    <property type="term" value="F:adenosylcobinamide kinase activity"/>
    <property type="evidence" value="ECO:0007669"/>
    <property type="project" value="UniProtKB-EC"/>
</dbReference>
<dbReference type="SUPFAM" id="SSF52540">
    <property type="entry name" value="P-loop containing nucleoside triphosphate hydrolases"/>
    <property type="match status" value="1"/>
</dbReference>
<dbReference type="EMBL" id="QUAJ01000003">
    <property type="protein sequence ID" value="REI42683.1"/>
    <property type="molecule type" value="Genomic_DNA"/>
</dbReference>
<dbReference type="PIRSF" id="PIRSF006135">
    <property type="entry name" value="CobU"/>
    <property type="match status" value="1"/>
</dbReference>
<protein>
    <recommendedName>
        <fullName evidence="16">Adenosylcobinamide kinase</fullName>
        <ecNumber evidence="8">2.7.1.156</ecNumber>
        <ecNumber evidence="9">2.7.7.62</ecNumber>
    </recommendedName>
    <alternativeName>
        <fullName evidence="17">Adenosylcobinamide-phosphate guanylyltransferase</fullName>
    </alternativeName>
</protein>
<dbReference type="PANTHER" id="PTHR34848">
    <property type="match status" value="1"/>
</dbReference>
<dbReference type="InterPro" id="IPR027417">
    <property type="entry name" value="P-loop_NTPase"/>
</dbReference>
<evidence type="ECO:0000256" key="12">
    <source>
        <dbReference type="ARBA" id="ARBA00022741"/>
    </source>
</evidence>
<keyword evidence="19" id="KW-1185">Reference proteome</keyword>
<evidence type="ECO:0000256" key="2">
    <source>
        <dbReference type="ARBA" id="ARBA00000711"/>
    </source>
</evidence>
<keyword evidence="13 18" id="KW-0418">Kinase</keyword>
<evidence type="ECO:0000256" key="8">
    <source>
        <dbReference type="ARBA" id="ARBA00012016"/>
    </source>
</evidence>
<keyword evidence="11 18" id="KW-0808">Transferase</keyword>
<evidence type="ECO:0000256" key="16">
    <source>
        <dbReference type="ARBA" id="ARBA00029570"/>
    </source>
</evidence>
<keyword evidence="12" id="KW-0547">Nucleotide-binding</keyword>
<keyword evidence="15" id="KW-0342">GTP-binding</keyword>
<evidence type="ECO:0000313" key="18">
    <source>
        <dbReference type="EMBL" id="REI42683.1"/>
    </source>
</evidence>
<evidence type="ECO:0000256" key="15">
    <source>
        <dbReference type="ARBA" id="ARBA00023134"/>
    </source>
</evidence>
<dbReference type="Pfam" id="PF02283">
    <property type="entry name" value="CobU"/>
    <property type="match status" value="1"/>
</dbReference>
<comment type="function">
    <text evidence="4">Catalyzes ATP-dependent phosphorylation of adenosylcobinamide and addition of GMP to adenosylcobinamide phosphate.</text>
</comment>
<accession>A0ABX9KJS1</accession>
<evidence type="ECO:0000256" key="9">
    <source>
        <dbReference type="ARBA" id="ARBA00012523"/>
    </source>
</evidence>
<evidence type="ECO:0000256" key="10">
    <source>
        <dbReference type="ARBA" id="ARBA00022573"/>
    </source>
</evidence>
<evidence type="ECO:0000256" key="13">
    <source>
        <dbReference type="ARBA" id="ARBA00022777"/>
    </source>
</evidence>
<dbReference type="InterPro" id="IPR003203">
    <property type="entry name" value="CobU/CobP"/>
</dbReference>
<evidence type="ECO:0000256" key="1">
    <source>
        <dbReference type="ARBA" id="ARBA00000312"/>
    </source>
</evidence>
<keyword evidence="10" id="KW-0169">Cobalamin biosynthesis</keyword>
<dbReference type="NCBIfam" id="NF004469">
    <property type="entry name" value="PRK05800.1"/>
    <property type="match status" value="1"/>
</dbReference>
<comment type="catalytic activity">
    <reaction evidence="1">
        <text>adenosylcob(III)inamide + ATP = adenosylcob(III)inamide phosphate + ADP + H(+)</text>
        <dbReference type="Rhea" id="RHEA:15769"/>
        <dbReference type="ChEBI" id="CHEBI:2480"/>
        <dbReference type="ChEBI" id="CHEBI:15378"/>
        <dbReference type="ChEBI" id="CHEBI:30616"/>
        <dbReference type="ChEBI" id="CHEBI:58502"/>
        <dbReference type="ChEBI" id="CHEBI:456216"/>
        <dbReference type="EC" id="2.7.1.156"/>
    </reaction>
</comment>
<dbReference type="Gene3D" id="3.40.50.300">
    <property type="entry name" value="P-loop containing nucleotide triphosphate hydrolases"/>
    <property type="match status" value="1"/>
</dbReference>
<evidence type="ECO:0000256" key="11">
    <source>
        <dbReference type="ARBA" id="ARBA00022679"/>
    </source>
</evidence>
<evidence type="ECO:0000256" key="3">
    <source>
        <dbReference type="ARBA" id="ARBA00001522"/>
    </source>
</evidence>
<comment type="catalytic activity">
    <reaction evidence="3">
        <text>adenosylcob(III)inamide + GTP = adenosylcob(III)inamide phosphate + GDP + H(+)</text>
        <dbReference type="Rhea" id="RHEA:15765"/>
        <dbReference type="ChEBI" id="CHEBI:2480"/>
        <dbReference type="ChEBI" id="CHEBI:15378"/>
        <dbReference type="ChEBI" id="CHEBI:37565"/>
        <dbReference type="ChEBI" id="CHEBI:58189"/>
        <dbReference type="ChEBI" id="CHEBI:58502"/>
        <dbReference type="EC" id="2.7.1.156"/>
    </reaction>
</comment>
<dbReference type="PANTHER" id="PTHR34848:SF1">
    <property type="entry name" value="BIFUNCTIONAL ADENOSYLCOBALAMIN BIOSYNTHESIS PROTEIN COBU"/>
    <property type="match status" value="1"/>
</dbReference>
<comment type="caution">
    <text evidence="18">The sequence shown here is derived from an EMBL/GenBank/DDBJ whole genome shotgun (WGS) entry which is preliminary data.</text>
</comment>
<comment type="pathway">
    <text evidence="6">Cofactor biosynthesis; adenosylcobalamin biosynthesis; adenosylcobalamin from cob(II)yrinate a,c-diamide: step 5/7.</text>
</comment>
<comment type="pathway">
    <text evidence="5">Cofactor biosynthesis; adenosylcobalamin biosynthesis; adenosylcobalamin from cob(II)yrinate a,c-diamide: step 6/7.</text>
</comment>
<dbReference type="RefSeq" id="WP_114641306.1">
    <property type="nucleotide sequence ID" value="NZ_JAACIO010000003.1"/>
</dbReference>
<evidence type="ECO:0000313" key="19">
    <source>
        <dbReference type="Proteomes" id="UP000263486"/>
    </source>
</evidence>
<reference evidence="18 19" key="1">
    <citation type="submission" date="2018-08" db="EMBL/GenBank/DDBJ databases">
        <title>Draft genome sequence of Psychrilyobacter sp. strain SD5 isolated from Black Sea water.</title>
        <authorList>
            <person name="Yadav S."/>
            <person name="Villanueva L."/>
            <person name="Damste J.S.S."/>
        </authorList>
    </citation>
    <scope>NUCLEOTIDE SEQUENCE [LARGE SCALE GENOMIC DNA]</scope>
    <source>
        <strain evidence="18 19">SD5</strain>
    </source>
</reference>
<evidence type="ECO:0000256" key="17">
    <source>
        <dbReference type="ARBA" id="ARBA00030571"/>
    </source>
</evidence>
<dbReference type="CDD" id="cd00544">
    <property type="entry name" value="CobU"/>
    <property type="match status" value="1"/>
</dbReference>
<comment type="catalytic activity">
    <reaction evidence="2">
        <text>adenosylcob(III)inamide phosphate + GTP + H(+) = adenosylcob(III)inamide-GDP + diphosphate</text>
        <dbReference type="Rhea" id="RHEA:22712"/>
        <dbReference type="ChEBI" id="CHEBI:15378"/>
        <dbReference type="ChEBI" id="CHEBI:33019"/>
        <dbReference type="ChEBI" id="CHEBI:37565"/>
        <dbReference type="ChEBI" id="CHEBI:58502"/>
        <dbReference type="ChEBI" id="CHEBI:60487"/>
        <dbReference type="EC" id="2.7.7.62"/>
    </reaction>
</comment>
<name>A0ABX9KJS1_9FUSO</name>
<evidence type="ECO:0000256" key="14">
    <source>
        <dbReference type="ARBA" id="ARBA00022840"/>
    </source>
</evidence>
<dbReference type="EC" id="2.7.7.62" evidence="9"/>
<keyword evidence="14" id="KW-0067">ATP-binding</keyword>
<organism evidence="18 19">
    <name type="scientific">Psychrilyobacter piezotolerans</name>
    <dbReference type="NCBI Taxonomy" id="2293438"/>
    <lineage>
        <taxon>Bacteria</taxon>
        <taxon>Fusobacteriati</taxon>
        <taxon>Fusobacteriota</taxon>
        <taxon>Fusobacteriia</taxon>
        <taxon>Fusobacteriales</taxon>
        <taxon>Fusobacteriaceae</taxon>
        <taxon>Psychrilyobacter</taxon>
    </lineage>
</organism>
<evidence type="ECO:0000256" key="6">
    <source>
        <dbReference type="ARBA" id="ARBA00005159"/>
    </source>
</evidence>
<evidence type="ECO:0000256" key="5">
    <source>
        <dbReference type="ARBA" id="ARBA00004692"/>
    </source>
</evidence>
<dbReference type="GO" id="GO:0008820">
    <property type="term" value="F:cobinamide phosphate guanylyltransferase activity"/>
    <property type="evidence" value="ECO:0007669"/>
    <property type="project" value="UniProtKB-EC"/>
</dbReference>
<evidence type="ECO:0000256" key="4">
    <source>
        <dbReference type="ARBA" id="ARBA00003889"/>
    </source>
</evidence>